<accession>A0A9P0FN66</accession>
<gene>
    <name evidence="7" type="ORF">MELIAE_LOCUS12576</name>
</gene>
<feature type="compositionally biased region" description="Basic and acidic residues" evidence="5">
    <location>
        <begin position="51"/>
        <end position="72"/>
    </location>
</feature>
<sequence>MSGEIPENPEKSLFEENNYSVVDSIEKTEETAQEENAVVDDKALTVISEDSTEKKDATSSETKEDSLIITHEEDLDIIPEDKAKVAAENPPQSEENQDVKAAKAKTHINYVWVSNISRHTKATSLKKLVSRHGKVNTAKIVTNGKSFFGYVAMENHEVALKCIEALNDTIFEGKKIIVSMDRPDTSKTVNATSNDEDKKSDKSKVKKDPTKKETKKIDVDWRYEYQRTKNEVDRLRRRLLDNDRRYVGAQGKIHRLEISLKDLQNQLRDERRRHNKDKEDLERKTSMELKKCVEDRVMINKELDDVRKLRESLKMKIKEAEMRHTHKSRSVSPKKKKWSERSPPPPPKLTDNRKRTADPSRHYYDDKKGKRSPPPQYNFQDNQRRHRDVKTGPPRPSTTPWSTNNFLETPWRPQNVPPSQQFQSDGRYQPYPLTQPFVGSLSDNFYRPPEYTPKYDSRKY</sequence>
<evidence type="ECO:0000256" key="3">
    <source>
        <dbReference type="ARBA" id="ARBA00023242"/>
    </source>
</evidence>
<feature type="region of interest" description="Disordered" evidence="5">
    <location>
        <begin position="185"/>
        <end position="211"/>
    </location>
</feature>
<proteinExistence type="predicted"/>
<dbReference type="Proteomes" id="UP001154078">
    <property type="component" value="Chromosome 9"/>
</dbReference>
<dbReference type="InterPro" id="IPR012677">
    <property type="entry name" value="Nucleotide-bd_a/b_plait_sf"/>
</dbReference>
<keyword evidence="2 4" id="KW-0694">RNA-binding</keyword>
<protein>
    <recommendedName>
        <fullName evidence="6">RRM domain-containing protein</fullName>
    </recommendedName>
</protein>
<reference evidence="7" key="1">
    <citation type="submission" date="2021-12" db="EMBL/GenBank/DDBJ databases">
        <authorList>
            <person name="King R."/>
        </authorList>
    </citation>
    <scope>NUCLEOTIDE SEQUENCE</scope>
</reference>
<organism evidence="7 8">
    <name type="scientific">Brassicogethes aeneus</name>
    <name type="common">Rape pollen beetle</name>
    <name type="synonym">Meligethes aeneus</name>
    <dbReference type="NCBI Taxonomy" id="1431903"/>
    <lineage>
        <taxon>Eukaryota</taxon>
        <taxon>Metazoa</taxon>
        <taxon>Ecdysozoa</taxon>
        <taxon>Arthropoda</taxon>
        <taxon>Hexapoda</taxon>
        <taxon>Insecta</taxon>
        <taxon>Pterygota</taxon>
        <taxon>Neoptera</taxon>
        <taxon>Endopterygota</taxon>
        <taxon>Coleoptera</taxon>
        <taxon>Polyphaga</taxon>
        <taxon>Cucujiformia</taxon>
        <taxon>Nitidulidae</taxon>
        <taxon>Meligethinae</taxon>
        <taxon>Brassicogethes</taxon>
    </lineage>
</organism>
<dbReference type="GO" id="GO:0003723">
    <property type="term" value="F:RNA binding"/>
    <property type="evidence" value="ECO:0007669"/>
    <property type="project" value="UniProtKB-UniRule"/>
</dbReference>
<evidence type="ECO:0000313" key="7">
    <source>
        <dbReference type="EMBL" id="CAH0563889.1"/>
    </source>
</evidence>
<dbReference type="PANTHER" id="PTHR15683">
    <property type="entry name" value="SCAFFOLD ATTACHMENT FACTOR B-RELATED"/>
    <property type="match status" value="1"/>
</dbReference>
<dbReference type="InterPro" id="IPR051738">
    <property type="entry name" value="SAF_Modulators"/>
</dbReference>
<dbReference type="GO" id="GO:0005634">
    <property type="term" value="C:nucleus"/>
    <property type="evidence" value="ECO:0007669"/>
    <property type="project" value="UniProtKB-SubCell"/>
</dbReference>
<feature type="region of interest" description="Disordered" evidence="5">
    <location>
        <begin position="28"/>
        <end position="72"/>
    </location>
</feature>
<evidence type="ECO:0000256" key="2">
    <source>
        <dbReference type="ARBA" id="ARBA00022884"/>
    </source>
</evidence>
<dbReference type="SMART" id="SM00360">
    <property type="entry name" value="RRM"/>
    <property type="match status" value="1"/>
</dbReference>
<dbReference type="InterPro" id="IPR000504">
    <property type="entry name" value="RRM_dom"/>
</dbReference>
<dbReference type="Pfam" id="PF00076">
    <property type="entry name" value="RRM_1"/>
    <property type="match status" value="1"/>
</dbReference>
<feature type="region of interest" description="Disordered" evidence="5">
    <location>
        <begin position="317"/>
        <end position="460"/>
    </location>
</feature>
<evidence type="ECO:0000259" key="6">
    <source>
        <dbReference type="PROSITE" id="PS50102"/>
    </source>
</evidence>
<feature type="compositionally biased region" description="Basic residues" evidence="5">
    <location>
        <begin position="324"/>
        <end position="338"/>
    </location>
</feature>
<dbReference type="InterPro" id="IPR035979">
    <property type="entry name" value="RBD_domain_sf"/>
</dbReference>
<evidence type="ECO:0000256" key="1">
    <source>
        <dbReference type="ARBA" id="ARBA00004123"/>
    </source>
</evidence>
<dbReference type="AlphaFoldDB" id="A0A9P0FN66"/>
<dbReference type="GO" id="GO:0043565">
    <property type="term" value="F:sequence-specific DNA binding"/>
    <property type="evidence" value="ECO:0007669"/>
    <property type="project" value="TreeGrafter"/>
</dbReference>
<feature type="compositionally biased region" description="Polar residues" evidence="5">
    <location>
        <begin position="398"/>
        <end position="407"/>
    </location>
</feature>
<name>A0A9P0FN66_BRAAE</name>
<feature type="domain" description="RRM" evidence="6">
    <location>
        <begin position="109"/>
        <end position="183"/>
    </location>
</feature>
<feature type="compositionally biased region" description="Basic and acidic residues" evidence="5">
    <location>
        <begin position="350"/>
        <end position="368"/>
    </location>
</feature>
<dbReference type="GO" id="GO:0050684">
    <property type="term" value="P:regulation of mRNA processing"/>
    <property type="evidence" value="ECO:0007669"/>
    <property type="project" value="TreeGrafter"/>
</dbReference>
<comment type="subcellular location">
    <subcellularLocation>
        <location evidence="1">Nucleus</location>
    </subcellularLocation>
</comment>
<dbReference type="PROSITE" id="PS50102">
    <property type="entry name" value="RRM"/>
    <property type="match status" value="1"/>
</dbReference>
<dbReference type="SUPFAM" id="SSF54928">
    <property type="entry name" value="RNA-binding domain, RBD"/>
    <property type="match status" value="1"/>
</dbReference>
<evidence type="ECO:0000256" key="4">
    <source>
        <dbReference type="PROSITE-ProRule" id="PRU00176"/>
    </source>
</evidence>
<keyword evidence="8" id="KW-1185">Reference proteome</keyword>
<feature type="compositionally biased region" description="Basic and acidic residues" evidence="5">
    <location>
        <begin position="195"/>
        <end position="211"/>
    </location>
</feature>
<dbReference type="PANTHER" id="PTHR15683:SF8">
    <property type="entry name" value="SCAFFOLD ATTACHMENT FACTOR B, ISOFORM B"/>
    <property type="match status" value="1"/>
</dbReference>
<dbReference type="GO" id="GO:0006357">
    <property type="term" value="P:regulation of transcription by RNA polymerase II"/>
    <property type="evidence" value="ECO:0007669"/>
    <property type="project" value="TreeGrafter"/>
</dbReference>
<evidence type="ECO:0000313" key="8">
    <source>
        <dbReference type="Proteomes" id="UP001154078"/>
    </source>
</evidence>
<dbReference type="OrthoDB" id="6159259at2759"/>
<evidence type="ECO:0000256" key="5">
    <source>
        <dbReference type="SAM" id="MobiDB-lite"/>
    </source>
</evidence>
<feature type="compositionally biased region" description="Polar residues" evidence="5">
    <location>
        <begin position="417"/>
        <end position="426"/>
    </location>
</feature>
<keyword evidence="3" id="KW-0539">Nucleus</keyword>
<dbReference type="EMBL" id="OV121140">
    <property type="protein sequence ID" value="CAH0563889.1"/>
    <property type="molecule type" value="Genomic_DNA"/>
</dbReference>
<dbReference type="Gene3D" id="3.30.70.330">
    <property type="match status" value="1"/>
</dbReference>